<dbReference type="EMBL" id="AZMC01000162">
    <property type="protein sequence ID" value="ETI89542.1"/>
    <property type="molecule type" value="Genomic_DNA"/>
</dbReference>
<evidence type="ECO:0000313" key="1">
    <source>
        <dbReference type="EMBL" id="ETI89542.1"/>
    </source>
</evidence>
<evidence type="ECO:0000313" key="2">
    <source>
        <dbReference type="Proteomes" id="UP000018840"/>
    </source>
</evidence>
<gene>
    <name evidence="1" type="ORF">Q612_NSC00162G0006</name>
</gene>
<reference evidence="1 2" key="1">
    <citation type="submission" date="2013-12" db="EMBL/GenBank/DDBJ databases">
        <title>A Varibaculum cambriense genome reconstructed from a premature infant gut community with otherwise low bacterial novelty that shifts toward anaerobic metabolism during the third week of life.</title>
        <authorList>
            <person name="Brown C.T."/>
            <person name="Sharon I."/>
            <person name="Thomas B.C."/>
            <person name="Castelle C.J."/>
            <person name="Morowitz M.J."/>
            <person name="Banfield J.F."/>
        </authorList>
    </citation>
    <scope>NUCLEOTIDE SEQUENCE [LARGE SCALE GENOMIC DNA]</scope>
    <source>
        <strain evidence="2">DORA_17_25</strain>
    </source>
</reference>
<sequence>MTELDRAIAFAKKKGYETAEFLFNKNGYNVYEPIMKVGEVSYIGLPHTILVKGDKIRMTEYPECFEYMRDE</sequence>
<dbReference type="Proteomes" id="UP000018840">
    <property type="component" value="Unassembled WGS sequence"/>
</dbReference>
<dbReference type="AlphaFoldDB" id="W1U6V7"/>
<proteinExistence type="predicted"/>
<dbReference type="RefSeq" id="WP_024047908.1">
    <property type="nucleotide sequence ID" value="NZ_AZMC01000162.1"/>
</dbReference>
<organism evidence="1 2">
    <name type="scientific">Negativicoccus succinicivorans DORA_17_25</name>
    <dbReference type="NCBI Taxonomy" id="1403945"/>
    <lineage>
        <taxon>Bacteria</taxon>
        <taxon>Bacillati</taxon>
        <taxon>Bacillota</taxon>
        <taxon>Negativicutes</taxon>
        <taxon>Veillonellales</taxon>
        <taxon>Veillonellaceae</taxon>
        <taxon>Negativicoccus</taxon>
    </lineage>
</organism>
<comment type="caution">
    <text evidence="1">The sequence shown here is derived from an EMBL/GenBank/DDBJ whole genome shotgun (WGS) entry which is preliminary data.</text>
</comment>
<name>W1U6V7_9FIRM</name>
<accession>W1U6V7</accession>
<protein>
    <submittedName>
        <fullName evidence="1">Uncharacterized protein</fullName>
    </submittedName>
</protein>